<protein>
    <submittedName>
        <fullName evidence="2">Uncharacterized protein</fullName>
    </submittedName>
</protein>
<evidence type="ECO:0000313" key="3">
    <source>
        <dbReference type="Proteomes" id="UP001156691"/>
    </source>
</evidence>
<keyword evidence="3" id="KW-1185">Reference proteome</keyword>
<sequence>MSIKRFAVVSVLTLLAAGPVEAAPLCVGTNNGLQFEFGLSWGKLSVEERNTLDLMELRRRGVDASGVDRWNGCIRAYVRQPGGGSRMEFYDPDTYRQVF</sequence>
<comment type="caution">
    <text evidence="2">The sequence shown here is derived from an EMBL/GenBank/DDBJ whole genome shotgun (WGS) entry which is preliminary data.</text>
</comment>
<organism evidence="2 3">
    <name type="scientific">Devosia nitrariae</name>
    <dbReference type="NCBI Taxonomy" id="2071872"/>
    <lineage>
        <taxon>Bacteria</taxon>
        <taxon>Pseudomonadati</taxon>
        <taxon>Pseudomonadota</taxon>
        <taxon>Alphaproteobacteria</taxon>
        <taxon>Hyphomicrobiales</taxon>
        <taxon>Devosiaceae</taxon>
        <taxon>Devosia</taxon>
    </lineage>
</organism>
<gene>
    <name evidence="2" type="ORF">GCM10010862_02960</name>
</gene>
<name>A0ABQ5VZ37_9HYPH</name>
<keyword evidence="1" id="KW-0732">Signal</keyword>
<evidence type="ECO:0000256" key="1">
    <source>
        <dbReference type="SAM" id="SignalP"/>
    </source>
</evidence>
<accession>A0ABQ5VZ37</accession>
<dbReference type="EMBL" id="BSNS01000002">
    <property type="protein sequence ID" value="GLQ53038.1"/>
    <property type="molecule type" value="Genomic_DNA"/>
</dbReference>
<dbReference type="Proteomes" id="UP001156691">
    <property type="component" value="Unassembled WGS sequence"/>
</dbReference>
<evidence type="ECO:0000313" key="2">
    <source>
        <dbReference type="EMBL" id="GLQ53038.1"/>
    </source>
</evidence>
<proteinExistence type="predicted"/>
<feature type="signal peptide" evidence="1">
    <location>
        <begin position="1"/>
        <end position="22"/>
    </location>
</feature>
<reference evidence="3" key="1">
    <citation type="journal article" date="2019" name="Int. J. Syst. Evol. Microbiol.">
        <title>The Global Catalogue of Microorganisms (GCM) 10K type strain sequencing project: providing services to taxonomists for standard genome sequencing and annotation.</title>
        <authorList>
            <consortium name="The Broad Institute Genomics Platform"/>
            <consortium name="The Broad Institute Genome Sequencing Center for Infectious Disease"/>
            <person name="Wu L."/>
            <person name="Ma J."/>
        </authorList>
    </citation>
    <scope>NUCLEOTIDE SEQUENCE [LARGE SCALE GENOMIC DNA]</scope>
    <source>
        <strain evidence="3">NBRC 112416</strain>
    </source>
</reference>
<feature type="chain" id="PRO_5045827698" evidence="1">
    <location>
        <begin position="23"/>
        <end position="99"/>
    </location>
</feature>
<dbReference type="RefSeq" id="WP_284338500.1">
    <property type="nucleotide sequence ID" value="NZ_BSNS01000002.1"/>
</dbReference>